<evidence type="ECO:0000313" key="2">
    <source>
        <dbReference type="Proteomes" id="UP001140087"/>
    </source>
</evidence>
<protein>
    <submittedName>
        <fullName evidence="1">Uncharacterized protein</fullName>
    </submittedName>
</protein>
<feature type="non-terminal residue" evidence="1">
    <location>
        <position position="1"/>
    </location>
</feature>
<name>A0ACC1KVQ1_9FUNG</name>
<gene>
    <name evidence="1" type="ORF">H4R21_004945</name>
</gene>
<reference evidence="1" key="1">
    <citation type="submission" date="2022-07" db="EMBL/GenBank/DDBJ databases">
        <title>Phylogenomic reconstructions and comparative analyses of Kickxellomycotina fungi.</title>
        <authorList>
            <person name="Reynolds N.K."/>
            <person name="Stajich J.E."/>
            <person name="Barry K."/>
            <person name="Grigoriev I.V."/>
            <person name="Crous P."/>
            <person name="Smith M.E."/>
        </authorList>
    </citation>
    <scope>NUCLEOTIDE SEQUENCE</scope>
    <source>
        <strain evidence="1">BCRC 34780</strain>
    </source>
</reference>
<sequence length="96" mass="9920">AGLAYVDDDGDLVHITGASDLADAVDQATRDGKDRVALQIHPHEPAPVEAKPTVAQKTVAVGPVDIPERLLVPAAIGGGFATALFCVWLAVKLAKN</sequence>
<proteinExistence type="predicted"/>
<dbReference type="EMBL" id="JANBUN010002042">
    <property type="protein sequence ID" value="KAJ2795848.1"/>
    <property type="molecule type" value="Genomic_DNA"/>
</dbReference>
<keyword evidence="2" id="KW-1185">Reference proteome</keyword>
<organism evidence="1 2">
    <name type="scientific">Coemansia helicoidea</name>
    <dbReference type="NCBI Taxonomy" id="1286919"/>
    <lineage>
        <taxon>Eukaryota</taxon>
        <taxon>Fungi</taxon>
        <taxon>Fungi incertae sedis</taxon>
        <taxon>Zoopagomycota</taxon>
        <taxon>Kickxellomycotina</taxon>
        <taxon>Kickxellomycetes</taxon>
        <taxon>Kickxellales</taxon>
        <taxon>Kickxellaceae</taxon>
        <taxon>Coemansia</taxon>
    </lineage>
</organism>
<accession>A0ACC1KVQ1</accession>
<dbReference type="Proteomes" id="UP001140087">
    <property type="component" value="Unassembled WGS sequence"/>
</dbReference>
<evidence type="ECO:0000313" key="1">
    <source>
        <dbReference type="EMBL" id="KAJ2795848.1"/>
    </source>
</evidence>
<comment type="caution">
    <text evidence="1">The sequence shown here is derived from an EMBL/GenBank/DDBJ whole genome shotgun (WGS) entry which is preliminary data.</text>
</comment>